<evidence type="ECO:0000313" key="3">
    <source>
        <dbReference type="WBParaSite" id="Hba_11959"/>
    </source>
</evidence>
<keyword evidence="1" id="KW-0812">Transmembrane</keyword>
<organism evidence="2 3">
    <name type="scientific">Heterorhabditis bacteriophora</name>
    <name type="common">Entomopathogenic nematode worm</name>
    <dbReference type="NCBI Taxonomy" id="37862"/>
    <lineage>
        <taxon>Eukaryota</taxon>
        <taxon>Metazoa</taxon>
        <taxon>Ecdysozoa</taxon>
        <taxon>Nematoda</taxon>
        <taxon>Chromadorea</taxon>
        <taxon>Rhabditida</taxon>
        <taxon>Rhabditina</taxon>
        <taxon>Rhabditomorpha</taxon>
        <taxon>Strongyloidea</taxon>
        <taxon>Heterorhabditidae</taxon>
        <taxon>Heterorhabditis</taxon>
    </lineage>
</organism>
<dbReference type="AlphaFoldDB" id="A0A1I7X3K8"/>
<proteinExistence type="predicted"/>
<reference evidence="3" key="1">
    <citation type="submission" date="2016-11" db="UniProtKB">
        <authorList>
            <consortium name="WormBaseParasite"/>
        </authorList>
    </citation>
    <scope>IDENTIFICATION</scope>
</reference>
<accession>A0A1I7X3K8</accession>
<dbReference type="WBParaSite" id="Hba_11959">
    <property type="protein sequence ID" value="Hba_11959"/>
    <property type="gene ID" value="Hba_11959"/>
</dbReference>
<dbReference type="Proteomes" id="UP000095283">
    <property type="component" value="Unplaced"/>
</dbReference>
<name>A0A1I7X3K8_HETBA</name>
<keyword evidence="2" id="KW-1185">Reference proteome</keyword>
<feature type="transmembrane region" description="Helical" evidence="1">
    <location>
        <begin position="12"/>
        <end position="33"/>
    </location>
</feature>
<evidence type="ECO:0000313" key="2">
    <source>
        <dbReference type="Proteomes" id="UP000095283"/>
    </source>
</evidence>
<keyword evidence="1" id="KW-0472">Membrane</keyword>
<evidence type="ECO:0000256" key="1">
    <source>
        <dbReference type="SAM" id="Phobius"/>
    </source>
</evidence>
<sequence length="38" mass="4710">MKFLVRNNLLGIYYNQGMHFLEIGWCGYIYLYIYRKKS</sequence>
<protein>
    <submittedName>
        <fullName evidence="3">Uncharacterized protein</fullName>
    </submittedName>
</protein>
<keyword evidence="1" id="KW-1133">Transmembrane helix</keyword>